<feature type="transmembrane region" description="Helical" evidence="7">
    <location>
        <begin position="187"/>
        <end position="208"/>
    </location>
</feature>
<keyword evidence="5 7" id="KW-1133">Transmembrane helix</keyword>
<evidence type="ECO:0000256" key="5">
    <source>
        <dbReference type="ARBA" id="ARBA00022989"/>
    </source>
</evidence>
<dbReference type="STRING" id="314260.PB2503_10754"/>
<feature type="transmembrane region" description="Helical" evidence="7">
    <location>
        <begin position="461"/>
        <end position="482"/>
    </location>
</feature>
<evidence type="ECO:0000256" key="7">
    <source>
        <dbReference type="SAM" id="Phobius"/>
    </source>
</evidence>
<evidence type="ECO:0000313" key="9">
    <source>
        <dbReference type="Proteomes" id="UP000001302"/>
    </source>
</evidence>
<feature type="transmembrane region" description="Helical" evidence="7">
    <location>
        <begin position="299"/>
        <end position="322"/>
    </location>
</feature>
<dbReference type="CDD" id="cd13127">
    <property type="entry name" value="MATE_tuaB_like"/>
    <property type="match status" value="1"/>
</dbReference>
<gene>
    <name evidence="8" type="ordered locus">PB2503_10754</name>
</gene>
<comment type="similarity">
    <text evidence="2">Belongs to the polysaccharide synthase family.</text>
</comment>
<dbReference type="Pfam" id="PF13440">
    <property type="entry name" value="Polysacc_synt_3"/>
    <property type="match status" value="1"/>
</dbReference>
<dbReference type="HOGENOM" id="CLU_026911_3_0_5"/>
<keyword evidence="9" id="KW-1185">Reference proteome</keyword>
<dbReference type="Proteomes" id="UP000001302">
    <property type="component" value="Chromosome"/>
</dbReference>
<proteinExistence type="inferred from homology"/>
<keyword evidence="6 7" id="KW-0472">Membrane</keyword>
<name>E0THB2_PARBH</name>
<keyword evidence="4 7" id="KW-0812">Transmembrane</keyword>
<evidence type="ECO:0000256" key="2">
    <source>
        <dbReference type="ARBA" id="ARBA00007430"/>
    </source>
</evidence>
<feature type="transmembrane region" description="Helical" evidence="7">
    <location>
        <begin position="334"/>
        <end position="356"/>
    </location>
</feature>
<dbReference type="GO" id="GO:0005886">
    <property type="term" value="C:plasma membrane"/>
    <property type="evidence" value="ECO:0007669"/>
    <property type="project" value="UniProtKB-SubCell"/>
</dbReference>
<evidence type="ECO:0000256" key="3">
    <source>
        <dbReference type="ARBA" id="ARBA00022475"/>
    </source>
</evidence>
<evidence type="ECO:0000313" key="8">
    <source>
        <dbReference type="EMBL" id="ADM10202.1"/>
    </source>
</evidence>
<evidence type="ECO:0000256" key="4">
    <source>
        <dbReference type="ARBA" id="ARBA00022692"/>
    </source>
</evidence>
<feature type="transmembrane region" description="Helical" evidence="7">
    <location>
        <begin position="128"/>
        <end position="150"/>
    </location>
</feature>
<dbReference type="PANTHER" id="PTHR30250">
    <property type="entry name" value="PST FAMILY PREDICTED COLANIC ACID TRANSPORTER"/>
    <property type="match status" value="1"/>
</dbReference>
<dbReference type="AlphaFoldDB" id="E0THB2"/>
<reference evidence="9" key="1">
    <citation type="submission" date="2010-08" db="EMBL/GenBank/DDBJ databases">
        <title>Genome sequence of Parvularcula bermudensis HTCC2503.</title>
        <authorList>
            <person name="Kang D.-M."/>
            <person name="Oh H.-M."/>
            <person name="Cho J.-C."/>
        </authorList>
    </citation>
    <scope>NUCLEOTIDE SEQUENCE [LARGE SCALE GENOMIC DNA]</scope>
    <source>
        <strain evidence="9">ATCC BAA-594 / HTCC2503 / KCTC 12087</strain>
    </source>
</reference>
<feature type="transmembrane region" description="Helical" evidence="7">
    <location>
        <begin position="96"/>
        <end position="116"/>
    </location>
</feature>
<evidence type="ECO:0000256" key="1">
    <source>
        <dbReference type="ARBA" id="ARBA00004651"/>
    </source>
</evidence>
<sequence>MTMEPQADAVPSPAISSRSLGGRVAKGAALLTGANMIARGIGLINTLILSRLLIPEDFGLIAIGMTVMQLLQNFSDIGVSQAVVKYRDADRRFLDTLFTLSILRGALVGGLLMAGAPLAATFYGDDRILFVFCAFGGLAFINALINPQFYEFERNLDFRREVLVSLSVKLAAVLISVLIALIYKSYWALICGYGAGVLLEVVLSHLLIREGRRRLDLSAMKELLGFTGWLTATSAVVAANNKLEPLILGRIIGFGGTGHYYLGEQFAFLPAYELATPIARALYPGFSSVQSDKKEARRVFLRGVEALAAISLPASVGLAFLAHDFVMTVLGAKWAPVIPVLQILAPAFGFTTIYWATEGLALALGRVKLVFWRALIYFIIRTPLFIAAAISFGLTGAVVAAALASVIYVGLQGQLYSHVTGDHPLRPLMSARRSLGAVGGMSLWFLWGQPVFSGAPVLIDLVLGTLIGGLIYTGCHFGLWVLSGRSNGIERVILNFGRRVVQR</sequence>
<accession>E0THB2</accession>
<organism evidence="8 9">
    <name type="scientific">Parvularcula bermudensis (strain ATCC BAA-594 / HTCC2503 / KCTC 12087)</name>
    <dbReference type="NCBI Taxonomy" id="314260"/>
    <lineage>
        <taxon>Bacteria</taxon>
        <taxon>Pseudomonadati</taxon>
        <taxon>Pseudomonadota</taxon>
        <taxon>Alphaproteobacteria</taxon>
        <taxon>Parvularculales</taxon>
        <taxon>Parvularculaceae</taxon>
        <taxon>Parvularcula</taxon>
    </lineage>
</organism>
<dbReference type="InterPro" id="IPR050833">
    <property type="entry name" value="Poly_Biosynth_Transport"/>
</dbReference>
<dbReference type="KEGG" id="pbr:PB2503_10754"/>
<comment type="subcellular location">
    <subcellularLocation>
        <location evidence="1">Cell membrane</location>
        <topology evidence="1">Multi-pass membrane protein</topology>
    </subcellularLocation>
</comment>
<dbReference type="EMBL" id="CP002156">
    <property type="protein sequence ID" value="ADM10202.1"/>
    <property type="molecule type" value="Genomic_DNA"/>
</dbReference>
<dbReference type="PANTHER" id="PTHR30250:SF10">
    <property type="entry name" value="LIPOPOLYSACCHARIDE BIOSYNTHESIS PROTEIN WZXC"/>
    <property type="match status" value="1"/>
</dbReference>
<dbReference type="eggNOG" id="COG2244">
    <property type="taxonomic scope" value="Bacteria"/>
</dbReference>
<protein>
    <submittedName>
        <fullName evidence="8">Possible polysaccharide export protein</fullName>
    </submittedName>
</protein>
<feature type="transmembrane region" description="Helical" evidence="7">
    <location>
        <begin position="386"/>
        <end position="411"/>
    </location>
</feature>
<evidence type="ECO:0000256" key="6">
    <source>
        <dbReference type="ARBA" id="ARBA00023136"/>
    </source>
</evidence>
<reference evidence="8 9" key="2">
    <citation type="journal article" date="2011" name="J. Bacteriol.">
        <title>Complete genome sequence of strain HTCC2503T of Parvularcula bermudensis, the type species of the order "Parvularculales" in the class Alphaproteobacteria.</title>
        <authorList>
            <person name="Oh H.M."/>
            <person name="Kang I."/>
            <person name="Vergin K.L."/>
            <person name="Kang D."/>
            <person name="Rhee K.H."/>
            <person name="Giovannoni S.J."/>
            <person name="Cho J.C."/>
        </authorList>
    </citation>
    <scope>NUCLEOTIDE SEQUENCE [LARGE SCALE GENOMIC DNA]</scope>
    <source>
        <strain evidence="9">ATCC BAA-594 / HTCC2503 / KCTC 12087</strain>
    </source>
</reference>
<keyword evidence="3" id="KW-1003">Cell membrane</keyword>
<feature type="transmembrane region" description="Helical" evidence="7">
    <location>
        <begin position="162"/>
        <end position="181"/>
    </location>
</feature>